<name>A0A0P0JLX3_BLAVI</name>
<dbReference type="SMART" id="SM00965">
    <property type="entry name" value="STN"/>
    <property type="match status" value="1"/>
</dbReference>
<feature type="domain" description="Secretin/TonB short N-terminal" evidence="5">
    <location>
        <begin position="58"/>
        <end position="109"/>
    </location>
</feature>
<evidence type="ECO:0000256" key="3">
    <source>
        <dbReference type="ARBA" id="ARBA00023237"/>
    </source>
</evidence>
<evidence type="ECO:0000313" key="7">
    <source>
        <dbReference type="Proteomes" id="UP000065734"/>
    </source>
</evidence>
<reference evidence="7" key="1">
    <citation type="journal article" date="2016" name="Genome Announc.">
        <title>Revised genome sequence of the purple photosynthetic bacterium Blastochloris viridis.</title>
        <authorList>
            <person name="Liu L.N."/>
            <person name="Faulkner M."/>
            <person name="Liu X."/>
            <person name="Huang F."/>
            <person name="Darby A.C."/>
            <person name="Hall N."/>
        </authorList>
    </citation>
    <scope>NUCLEOTIDE SEQUENCE [LARGE SCALE GENOMIC DNA]</scope>
    <source>
        <strain evidence="7">ATCC 19567 / DSM 133 / F</strain>
    </source>
</reference>
<dbReference type="InterPro" id="IPR011662">
    <property type="entry name" value="Secretin/TonB_short_N"/>
</dbReference>
<dbReference type="AlphaFoldDB" id="A0A0P0JLX3"/>
<evidence type="ECO:0000313" key="6">
    <source>
        <dbReference type="EMBL" id="CUU42313.1"/>
    </source>
</evidence>
<dbReference type="GO" id="GO:0019867">
    <property type="term" value="C:outer membrane"/>
    <property type="evidence" value="ECO:0007669"/>
    <property type="project" value="InterPro"/>
</dbReference>
<evidence type="ECO:0000256" key="4">
    <source>
        <dbReference type="SAM" id="SignalP"/>
    </source>
</evidence>
<proteinExistence type="predicted"/>
<protein>
    <submittedName>
        <fullName evidence="6">Outer membrane receptor for ferric coprogen and ferric-rhodotorulic acid</fullName>
    </submittedName>
</protein>
<keyword evidence="1" id="KW-0813">Transport</keyword>
<evidence type="ECO:0000259" key="5">
    <source>
        <dbReference type="SMART" id="SM00965"/>
    </source>
</evidence>
<feature type="signal peptide" evidence="4">
    <location>
        <begin position="1"/>
        <end position="19"/>
    </location>
</feature>
<dbReference type="Gene3D" id="3.55.50.30">
    <property type="match status" value="1"/>
</dbReference>
<keyword evidence="4" id="KW-0732">Signal</keyword>
<evidence type="ECO:0000256" key="1">
    <source>
        <dbReference type="ARBA" id="ARBA00022448"/>
    </source>
</evidence>
<keyword evidence="6" id="KW-0675">Receptor</keyword>
<dbReference type="EMBL" id="LN907867">
    <property type="protein sequence ID" value="CUU42313.1"/>
    <property type="molecule type" value="Genomic_DNA"/>
</dbReference>
<dbReference type="Proteomes" id="UP000065734">
    <property type="component" value="Chromosome I"/>
</dbReference>
<keyword evidence="7" id="KW-1185">Reference proteome</keyword>
<evidence type="ECO:0000256" key="2">
    <source>
        <dbReference type="ARBA" id="ARBA00023136"/>
    </source>
</evidence>
<accession>A0A0P0JLX3</accession>
<keyword evidence="2" id="KW-0472">Membrane</keyword>
<keyword evidence="3" id="KW-0998">Cell outer membrane</keyword>
<sequence>MVRRSICALWLAVVMGATAQAANAEQPNSLERAGEFYFDIPAQPLGDALEQFGAVTGLGLFYDGVLAAGHRSAPIKGVFPPMLGLETLLHGTGYVPRRTGSGAVSIVPLRRSAAASDPELQRYGAFFALLQSRVSHALCSREVTDADSSPIIFRFWLAPSGVIARAEIVGPGGDPARNLALTAGIRGIEVAPPPLGLPQPVTMAILPPLPGESSRCDGKP</sequence>
<feature type="chain" id="PRO_5009792033" evidence="4">
    <location>
        <begin position="20"/>
        <end position="220"/>
    </location>
</feature>
<dbReference type="PATRIC" id="fig|1079.6.peg.1941"/>
<dbReference type="STRING" id="1079.BVIR_1876"/>
<dbReference type="KEGG" id="bvr:BVIR_1876"/>
<gene>
    <name evidence="6" type="ORF">BVIRIDIS_13210</name>
</gene>
<organism evidence="6 7">
    <name type="scientific">Blastochloris viridis</name>
    <name type="common">Rhodopseudomonas viridis</name>
    <dbReference type="NCBI Taxonomy" id="1079"/>
    <lineage>
        <taxon>Bacteria</taxon>
        <taxon>Pseudomonadati</taxon>
        <taxon>Pseudomonadota</taxon>
        <taxon>Alphaproteobacteria</taxon>
        <taxon>Hyphomicrobiales</taxon>
        <taxon>Blastochloridaceae</taxon>
        <taxon>Blastochloris</taxon>
    </lineage>
</organism>